<dbReference type="InterPro" id="IPR001841">
    <property type="entry name" value="Znf_RING"/>
</dbReference>
<accession>A0AAV0DGX6</accession>
<dbReference type="PANTHER" id="PTHR45798">
    <property type="entry name" value="RING-H2 FINGER PROTEIN ATL61-RELATED-RELATED"/>
    <property type="match status" value="1"/>
</dbReference>
<reference evidence="7" key="1">
    <citation type="submission" date="2022-07" db="EMBL/GenBank/DDBJ databases">
        <authorList>
            <person name="Macas J."/>
            <person name="Novak P."/>
            <person name="Neumann P."/>
        </authorList>
    </citation>
    <scope>NUCLEOTIDE SEQUENCE</scope>
</reference>
<dbReference type="SMART" id="SM00184">
    <property type="entry name" value="RING"/>
    <property type="match status" value="1"/>
</dbReference>
<dbReference type="InterPro" id="IPR052788">
    <property type="entry name" value="RING-type_E3_ligase_ATL"/>
</dbReference>
<feature type="domain" description="RING-type" evidence="6">
    <location>
        <begin position="185"/>
        <end position="227"/>
    </location>
</feature>
<keyword evidence="3" id="KW-0862">Zinc</keyword>
<dbReference type="PROSITE" id="PS50089">
    <property type="entry name" value="ZF_RING_2"/>
    <property type="match status" value="1"/>
</dbReference>
<dbReference type="GO" id="GO:0008270">
    <property type="term" value="F:zinc ion binding"/>
    <property type="evidence" value="ECO:0007669"/>
    <property type="project" value="UniProtKB-KW"/>
</dbReference>
<keyword evidence="2 4" id="KW-0863">Zinc-finger</keyword>
<comment type="caution">
    <text evidence="7">The sequence shown here is derived from an EMBL/GenBank/DDBJ whole genome shotgun (WGS) entry which is preliminary data.</text>
</comment>
<keyword evidence="8" id="KW-1185">Reference proteome</keyword>
<gene>
    <name evidence="7" type="ORF">CEPIT_LOCUS15564</name>
</gene>
<evidence type="ECO:0000313" key="8">
    <source>
        <dbReference type="Proteomes" id="UP001152523"/>
    </source>
</evidence>
<dbReference type="EMBL" id="CAMAPF010000109">
    <property type="protein sequence ID" value="CAH9101219.1"/>
    <property type="molecule type" value="Genomic_DNA"/>
</dbReference>
<dbReference type="AlphaFoldDB" id="A0AAV0DGX6"/>
<dbReference type="Gene3D" id="3.30.40.10">
    <property type="entry name" value="Zinc/RING finger domain, C3HC4 (zinc finger)"/>
    <property type="match status" value="1"/>
</dbReference>
<keyword evidence="1" id="KW-0479">Metal-binding</keyword>
<organism evidence="7 8">
    <name type="scientific">Cuscuta epithymum</name>
    <dbReference type="NCBI Taxonomy" id="186058"/>
    <lineage>
        <taxon>Eukaryota</taxon>
        <taxon>Viridiplantae</taxon>
        <taxon>Streptophyta</taxon>
        <taxon>Embryophyta</taxon>
        <taxon>Tracheophyta</taxon>
        <taxon>Spermatophyta</taxon>
        <taxon>Magnoliopsida</taxon>
        <taxon>eudicotyledons</taxon>
        <taxon>Gunneridae</taxon>
        <taxon>Pentapetalae</taxon>
        <taxon>asterids</taxon>
        <taxon>lamiids</taxon>
        <taxon>Solanales</taxon>
        <taxon>Convolvulaceae</taxon>
        <taxon>Cuscuteae</taxon>
        <taxon>Cuscuta</taxon>
        <taxon>Cuscuta subgen. Cuscuta</taxon>
    </lineage>
</organism>
<dbReference type="InterPro" id="IPR013083">
    <property type="entry name" value="Znf_RING/FYVE/PHD"/>
</dbReference>
<dbReference type="Pfam" id="PF13639">
    <property type="entry name" value="zf-RING_2"/>
    <property type="match status" value="1"/>
</dbReference>
<dbReference type="SUPFAM" id="SSF57850">
    <property type="entry name" value="RING/U-box"/>
    <property type="match status" value="1"/>
</dbReference>
<evidence type="ECO:0000256" key="5">
    <source>
        <dbReference type="SAM" id="MobiDB-lite"/>
    </source>
</evidence>
<evidence type="ECO:0000256" key="3">
    <source>
        <dbReference type="ARBA" id="ARBA00022833"/>
    </source>
</evidence>
<evidence type="ECO:0000256" key="4">
    <source>
        <dbReference type="PROSITE-ProRule" id="PRU00175"/>
    </source>
</evidence>
<proteinExistence type="predicted"/>
<name>A0AAV0DGX6_9ASTE</name>
<dbReference type="Proteomes" id="UP001152523">
    <property type="component" value="Unassembled WGS sequence"/>
</dbReference>
<sequence length="236" mass="26650">MMRTMEEPECHGGRRVTFMVSPYEGPPLEDDPNVTCAAVCHPHAIFSLSVYDPHPDRDGGYFRISNQRTTVCLPRRLFSENREARRAHIRRFANLSHGPTPIRFNIQNAIADDVMGRAGNSGRNLEVRVLSSLHRDGVRAMPVIPPPRIPPVPKFPKELPAAAKSSSKRKRIEEGGENSAAQDRCVICLEEMTAGTEVPVLPCDHCSFHEDCLRTWFQNRLVCPLCRRRPLRDGVY</sequence>
<evidence type="ECO:0000256" key="1">
    <source>
        <dbReference type="ARBA" id="ARBA00022723"/>
    </source>
</evidence>
<feature type="compositionally biased region" description="Pro residues" evidence="5">
    <location>
        <begin position="143"/>
        <end position="154"/>
    </location>
</feature>
<evidence type="ECO:0000259" key="6">
    <source>
        <dbReference type="PROSITE" id="PS50089"/>
    </source>
</evidence>
<evidence type="ECO:0000313" key="7">
    <source>
        <dbReference type="EMBL" id="CAH9101219.1"/>
    </source>
</evidence>
<dbReference type="PANTHER" id="PTHR45798:SF97">
    <property type="entry name" value="ALCOHOL-SENSITIVE RING FINGER PROTEIN 1"/>
    <property type="match status" value="1"/>
</dbReference>
<protein>
    <recommendedName>
        <fullName evidence="6">RING-type domain-containing protein</fullName>
    </recommendedName>
</protein>
<evidence type="ECO:0000256" key="2">
    <source>
        <dbReference type="ARBA" id="ARBA00022771"/>
    </source>
</evidence>
<feature type="region of interest" description="Disordered" evidence="5">
    <location>
        <begin position="141"/>
        <end position="176"/>
    </location>
</feature>